<evidence type="ECO:0000313" key="2">
    <source>
        <dbReference type="Proteomes" id="UP000223968"/>
    </source>
</evidence>
<gene>
    <name evidence="1" type="ORF">AJ79_01915</name>
</gene>
<accession>A0A2B7Y5I1</accession>
<dbReference type="EMBL" id="PDNB01000019">
    <property type="protein sequence ID" value="PGH16148.1"/>
    <property type="molecule type" value="Genomic_DNA"/>
</dbReference>
<dbReference type="AlphaFoldDB" id="A0A2B7Y5I1"/>
<proteinExistence type="predicted"/>
<dbReference type="Proteomes" id="UP000223968">
    <property type="component" value="Unassembled WGS sequence"/>
</dbReference>
<organism evidence="1 2">
    <name type="scientific">Helicocarpus griseus UAMH5409</name>
    <dbReference type="NCBI Taxonomy" id="1447875"/>
    <lineage>
        <taxon>Eukaryota</taxon>
        <taxon>Fungi</taxon>
        <taxon>Dikarya</taxon>
        <taxon>Ascomycota</taxon>
        <taxon>Pezizomycotina</taxon>
        <taxon>Eurotiomycetes</taxon>
        <taxon>Eurotiomycetidae</taxon>
        <taxon>Onygenales</taxon>
        <taxon>Ajellomycetaceae</taxon>
        <taxon>Helicocarpus</taxon>
    </lineage>
</organism>
<comment type="caution">
    <text evidence="1">The sequence shown here is derived from an EMBL/GenBank/DDBJ whole genome shotgun (WGS) entry which is preliminary data.</text>
</comment>
<keyword evidence="2" id="KW-1185">Reference proteome</keyword>
<protein>
    <submittedName>
        <fullName evidence="1">Uncharacterized protein</fullName>
    </submittedName>
</protein>
<reference evidence="1 2" key="1">
    <citation type="submission" date="2017-10" db="EMBL/GenBank/DDBJ databases">
        <title>Comparative genomics in systemic dimorphic fungi from Ajellomycetaceae.</title>
        <authorList>
            <person name="Munoz J.F."/>
            <person name="Mcewen J.G."/>
            <person name="Clay O.K."/>
            <person name="Cuomo C.A."/>
        </authorList>
    </citation>
    <scope>NUCLEOTIDE SEQUENCE [LARGE SCALE GENOMIC DNA]</scope>
    <source>
        <strain evidence="1 2">UAMH5409</strain>
    </source>
</reference>
<evidence type="ECO:0000313" key="1">
    <source>
        <dbReference type="EMBL" id="PGH16148.1"/>
    </source>
</evidence>
<sequence length="95" mass="11218">MADRIPSNFELNQKIPGKYIGTGKRRMGATTVMLLYVWPLPDSIGNLMLKILKIQRNVYNIYFCKEAQYKSPLKNEQIHDCEVIRINFRYDEYEA</sequence>
<name>A0A2B7Y5I1_9EURO</name>